<feature type="domain" description="FecR protein" evidence="2">
    <location>
        <begin position="105"/>
        <end position="197"/>
    </location>
</feature>
<dbReference type="NCBIfam" id="TIGR01409">
    <property type="entry name" value="TAT_signal_seq"/>
    <property type="match status" value="1"/>
</dbReference>
<gene>
    <name evidence="4" type="ORF">GGR38_000724</name>
</gene>
<keyword evidence="1" id="KW-1133">Transmembrane helix</keyword>
<dbReference type="InterPro" id="IPR019546">
    <property type="entry name" value="TAT_signal_bac_arc"/>
</dbReference>
<dbReference type="Pfam" id="PF04773">
    <property type="entry name" value="FecR"/>
    <property type="match status" value="1"/>
</dbReference>
<dbReference type="InterPro" id="IPR032623">
    <property type="entry name" value="FecR_N"/>
</dbReference>
<feature type="domain" description="FecR N-terminal" evidence="3">
    <location>
        <begin position="12"/>
        <end position="43"/>
    </location>
</feature>
<dbReference type="RefSeq" id="WP_183622721.1">
    <property type="nucleotide sequence ID" value="NZ_JACIDX010000002.1"/>
</dbReference>
<dbReference type="EMBL" id="JACIDX010000002">
    <property type="protein sequence ID" value="MBB3953797.1"/>
    <property type="molecule type" value="Genomic_DNA"/>
</dbReference>
<keyword evidence="5" id="KW-1185">Reference proteome</keyword>
<feature type="transmembrane region" description="Helical" evidence="1">
    <location>
        <begin position="81"/>
        <end position="100"/>
    </location>
</feature>
<evidence type="ECO:0000313" key="4">
    <source>
        <dbReference type="EMBL" id="MBB3953797.1"/>
    </source>
</evidence>
<dbReference type="InterPro" id="IPR006860">
    <property type="entry name" value="FecR"/>
</dbReference>
<protein>
    <submittedName>
        <fullName evidence="4">Transmembrane sensor</fullName>
    </submittedName>
</protein>
<dbReference type="AlphaFoldDB" id="A0A7W6CLR4"/>
<organism evidence="4 5">
    <name type="scientific">Novosphingobium sediminicola</name>
    <dbReference type="NCBI Taxonomy" id="563162"/>
    <lineage>
        <taxon>Bacteria</taxon>
        <taxon>Pseudomonadati</taxon>
        <taxon>Pseudomonadota</taxon>
        <taxon>Alphaproteobacteria</taxon>
        <taxon>Sphingomonadales</taxon>
        <taxon>Sphingomonadaceae</taxon>
        <taxon>Novosphingobium</taxon>
    </lineage>
</organism>
<evidence type="ECO:0000259" key="3">
    <source>
        <dbReference type="Pfam" id="PF16220"/>
    </source>
</evidence>
<dbReference type="PANTHER" id="PTHR30273">
    <property type="entry name" value="PERIPLASMIC SIGNAL SENSOR AND SIGMA FACTOR ACTIVATOR FECR-RELATED"/>
    <property type="match status" value="1"/>
</dbReference>
<proteinExistence type="predicted"/>
<reference evidence="4 5" key="1">
    <citation type="submission" date="2020-08" db="EMBL/GenBank/DDBJ databases">
        <title>Genomic Encyclopedia of Type Strains, Phase IV (KMG-IV): sequencing the most valuable type-strain genomes for metagenomic binning, comparative biology and taxonomic classification.</title>
        <authorList>
            <person name="Goeker M."/>
        </authorList>
    </citation>
    <scope>NUCLEOTIDE SEQUENCE [LARGE SCALE GENOMIC DNA]</scope>
    <source>
        <strain evidence="4 5">DSM 27057</strain>
    </source>
</reference>
<keyword evidence="1 4" id="KW-0812">Transmembrane</keyword>
<evidence type="ECO:0000313" key="5">
    <source>
        <dbReference type="Proteomes" id="UP000548867"/>
    </source>
</evidence>
<evidence type="ECO:0000256" key="1">
    <source>
        <dbReference type="SAM" id="Phobius"/>
    </source>
</evidence>
<dbReference type="Proteomes" id="UP000548867">
    <property type="component" value="Unassembled WGS sequence"/>
</dbReference>
<name>A0A7W6CLR4_9SPHN</name>
<dbReference type="InterPro" id="IPR012373">
    <property type="entry name" value="Ferrdict_sens_TM"/>
</dbReference>
<keyword evidence="1" id="KW-0472">Membrane</keyword>
<dbReference type="Pfam" id="PF16220">
    <property type="entry name" value="DUF4880"/>
    <property type="match status" value="1"/>
</dbReference>
<evidence type="ECO:0000259" key="2">
    <source>
        <dbReference type="Pfam" id="PF04773"/>
    </source>
</evidence>
<dbReference type="GO" id="GO:0016989">
    <property type="term" value="F:sigma factor antagonist activity"/>
    <property type="evidence" value="ECO:0007669"/>
    <property type="project" value="TreeGrafter"/>
</dbReference>
<comment type="caution">
    <text evidence="4">The sequence shown here is derived from an EMBL/GenBank/DDBJ whole genome shotgun (WGS) entry which is preliminary data.</text>
</comment>
<dbReference type="PIRSF" id="PIRSF018266">
    <property type="entry name" value="FecR"/>
    <property type="match status" value="1"/>
</dbReference>
<dbReference type="Gene3D" id="2.60.120.1440">
    <property type="match status" value="1"/>
</dbReference>
<dbReference type="PANTHER" id="PTHR30273:SF2">
    <property type="entry name" value="PROTEIN FECR"/>
    <property type="match status" value="1"/>
</dbReference>
<sequence>MSMAFENSDDAVAYWVARIDAGDLTPEETARWQMWLDEDPSHRGKLLRTQAIWMSLSQTEDQAAPEDEAPVRAPLWQRRSFLGGAAAAGLAAVGGAYFLLDRDQTFSTRKGEVRRVPLIDGSAMTMNSDTGVSVRMERNRRMVSLARGEAWFEVAKDPARPFVVNAGNMVTRAVGTAFSVRRHENAVEVMVTEGVVETWSPDRADQRLRLKAGQRVVATDSAIIHYRPSQSEQVERALAWRTGEIDLAGNTLADAAEEFNRYNTRQLLIADPEISGEQIAGVFRMNDPMGFAEAVKASLDLKVDISDPTVIRLERKTR</sequence>
<accession>A0A7W6CLR4</accession>